<dbReference type="OrthoDB" id="6844265at2"/>
<dbReference type="RefSeq" id="WP_106872325.1">
    <property type="nucleotide sequence ID" value="NZ_CP053841.1"/>
</dbReference>
<keyword evidence="1" id="KW-0472">Membrane</keyword>
<keyword evidence="1" id="KW-0812">Transmembrane</keyword>
<evidence type="ECO:0000313" key="3">
    <source>
        <dbReference type="Proteomes" id="UP000240535"/>
    </source>
</evidence>
<protein>
    <recommendedName>
        <fullName evidence="4">Chemotaxis protein</fullName>
    </recommendedName>
</protein>
<proteinExistence type="predicted"/>
<sequence>MLPLIPLVAIGTTALFGAGKSVKAVLDSNEADDLVSSANYDLSEAKNKLEKARKYCSENLKQLGQKKIYILDTSIKDFITSFEKLKNVDFQNTVGIDELNNFKIDQSMFKELKEQSILAESMLKGTLSGAGAGGLVAFGAYSATMTFAAASTGTAISTLSGAAATNATLAWLGGGTLAAGGAGVAGGMMMLGGLVAAPALVVLGVIAGAKASKKLDDAKTDYAKAQLQVQELKNMELQTKAIGKRANKFKMMLIRLDSNFTPLVYEMQKIIKNNGVDFSQFHQEQKESIAKAASLVKVIKSILDTPILDKDGNTTKESERLLETIKI</sequence>
<comment type="caution">
    <text evidence="2">The sequence shown here is derived from an EMBL/GenBank/DDBJ whole genome shotgun (WGS) entry which is preliminary data.</text>
</comment>
<reference evidence="3" key="1">
    <citation type="submission" date="2017-10" db="EMBL/GenBank/DDBJ databases">
        <title>Campylobacter species from seals.</title>
        <authorList>
            <person name="Gilbert M.J."/>
            <person name="Zomer A.L."/>
            <person name="Timmerman A.J."/>
            <person name="Duim B."/>
            <person name="Wagenaar J.A."/>
        </authorList>
    </citation>
    <scope>NUCLEOTIDE SEQUENCE [LARGE SCALE GENOMIC DNA]</scope>
    <source>
        <strain evidence="3">17S00004-5</strain>
    </source>
</reference>
<evidence type="ECO:0000313" key="2">
    <source>
        <dbReference type="EMBL" id="PSM51650.1"/>
    </source>
</evidence>
<accession>A0A2P8QZH7</accession>
<evidence type="ECO:0000256" key="1">
    <source>
        <dbReference type="SAM" id="Phobius"/>
    </source>
</evidence>
<feature type="transmembrane region" description="Helical" evidence="1">
    <location>
        <begin position="188"/>
        <end position="209"/>
    </location>
</feature>
<gene>
    <name evidence="2" type="ORF">CQ405_07600</name>
</gene>
<keyword evidence="1" id="KW-1133">Transmembrane helix</keyword>
<evidence type="ECO:0008006" key="4">
    <source>
        <dbReference type="Google" id="ProtNLM"/>
    </source>
</evidence>
<dbReference type="AlphaFoldDB" id="A0A2P8QZH7"/>
<name>A0A2P8QZH7_9BACT</name>
<organism evidence="2 3">
    <name type="scientific">Campylobacter blaseri</name>
    <dbReference type="NCBI Taxonomy" id="2042961"/>
    <lineage>
        <taxon>Bacteria</taxon>
        <taxon>Pseudomonadati</taxon>
        <taxon>Campylobacterota</taxon>
        <taxon>Epsilonproteobacteria</taxon>
        <taxon>Campylobacterales</taxon>
        <taxon>Campylobacteraceae</taxon>
        <taxon>Campylobacter</taxon>
    </lineage>
</organism>
<keyword evidence="3" id="KW-1185">Reference proteome</keyword>
<dbReference type="EMBL" id="PDHH01000006">
    <property type="protein sequence ID" value="PSM51650.1"/>
    <property type="molecule type" value="Genomic_DNA"/>
</dbReference>
<dbReference type="Proteomes" id="UP000240535">
    <property type="component" value="Unassembled WGS sequence"/>
</dbReference>